<proteinExistence type="inferred from homology"/>
<dbReference type="Proteomes" id="UP000233551">
    <property type="component" value="Unassembled WGS sequence"/>
</dbReference>
<reference evidence="8" key="1">
    <citation type="journal article" date="2017" name="Plant J.">
        <title>The pomegranate (Punica granatum L.) genome and the genomics of punicalagin biosynthesis.</title>
        <authorList>
            <person name="Qin G."/>
            <person name="Xu C."/>
            <person name="Ming R."/>
            <person name="Tang H."/>
            <person name="Guyot R."/>
            <person name="Kramer E.M."/>
            <person name="Hu Y."/>
            <person name="Yi X."/>
            <person name="Qi Y."/>
            <person name="Xu X."/>
            <person name="Gao Z."/>
            <person name="Pan H."/>
            <person name="Jian J."/>
            <person name="Tian Y."/>
            <person name="Yue Z."/>
            <person name="Xu Y."/>
        </authorList>
    </citation>
    <scope>NUCLEOTIDE SEQUENCE [LARGE SCALE GENOMIC DNA]</scope>
    <source>
        <strain evidence="8">cv. Dabenzi</strain>
    </source>
</reference>
<gene>
    <name evidence="6" type="ORF">CDL15_Pgr029226</name>
    <name evidence="7" type="ORF">CRG98_041836</name>
</gene>
<dbReference type="Pfam" id="PF00201">
    <property type="entry name" value="UDPGT"/>
    <property type="match status" value="1"/>
</dbReference>
<dbReference type="EC" id="2.4.1.-" evidence="5"/>
<dbReference type="EMBL" id="MTKT01001946">
    <property type="protein sequence ID" value="OWM82865.1"/>
    <property type="molecule type" value="Genomic_DNA"/>
</dbReference>
<dbReference type="PANTHER" id="PTHR11926:SF1516">
    <property type="entry name" value="GLYCOSYLTRANSFERASE"/>
    <property type="match status" value="1"/>
</dbReference>
<dbReference type="Proteomes" id="UP000197138">
    <property type="component" value="Unassembled WGS sequence"/>
</dbReference>
<evidence type="ECO:0000313" key="7">
    <source>
        <dbReference type="EMBL" id="PKI37775.1"/>
    </source>
</evidence>
<dbReference type="FunFam" id="3.40.50.2000:FF:000065">
    <property type="entry name" value="Glycosyltransferase"/>
    <property type="match status" value="1"/>
</dbReference>
<dbReference type="GO" id="GO:0080043">
    <property type="term" value="F:quercetin 3-O-glucosyltransferase activity"/>
    <property type="evidence" value="ECO:0007669"/>
    <property type="project" value="TreeGrafter"/>
</dbReference>
<comment type="similarity">
    <text evidence="1 4">Belongs to the UDP-glycosyltransferase family.</text>
</comment>
<protein>
    <recommendedName>
        <fullName evidence="5">Glycosyltransferase</fullName>
        <ecNumber evidence="5">2.4.1.-</ecNumber>
    </recommendedName>
</protein>
<evidence type="ECO:0000256" key="4">
    <source>
        <dbReference type="RuleBase" id="RU003718"/>
    </source>
</evidence>
<evidence type="ECO:0000256" key="5">
    <source>
        <dbReference type="RuleBase" id="RU362057"/>
    </source>
</evidence>
<name>A0A218XCC0_PUNGR</name>
<dbReference type="GO" id="GO:0080044">
    <property type="term" value="F:quercetin 7-O-glucosyltransferase activity"/>
    <property type="evidence" value="ECO:0007669"/>
    <property type="project" value="TreeGrafter"/>
</dbReference>
<dbReference type="AlphaFoldDB" id="A0A218XCC0"/>
<reference evidence="6" key="2">
    <citation type="submission" date="2017-06" db="EMBL/GenBank/DDBJ databases">
        <title>The pomegranate genome and the genomics of punicalagin biosynthesis.</title>
        <authorList>
            <person name="Xu C."/>
        </authorList>
    </citation>
    <scope>NUCLEOTIDE SEQUENCE [LARGE SCALE GENOMIC DNA]</scope>
    <source>
        <tissue evidence="6">Fresh leaf</tissue>
    </source>
</reference>
<comment type="caution">
    <text evidence="6">The sequence shown here is derived from an EMBL/GenBank/DDBJ whole genome shotgun (WGS) entry which is preliminary data.</text>
</comment>
<dbReference type="PROSITE" id="PS00375">
    <property type="entry name" value="UDPGT"/>
    <property type="match status" value="1"/>
</dbReference>
<accession>A0A218XCC0</accession>
<evidence type="ECO:0000256" key="2">
    <source>
        <dbReference type="ARBA" id="ARBA00022676"/>
    </source>
</evidence>
<dbReference type="CDD" id="cd03784">
    <property type="entry name" value="GT1_Gtf-like"/>
    <property type="match status" value="1"/>
</dbReference>
<keyword evidence="2 4" id="KW-0328">Glycosyltransferase</keyword>
<dbReference type="EMBL" id="PGOL01004322">
    <property type="protein sequence ID" value="PKI37775.1"/>
    <property type="molecule type" value="Genomic_DNA"/>
</dbReference>
<dbReference type="InterPro" id="IPR002213">
    <property type="entry name" value="UDP_glucos_trans"/>
</dbReference>
<evidence type="ECO:0000313" key="6">
    <source>
        <dbReference type="EMBL" id="OWM82865.1"/>
    </source>
</evidence>
<dbReference type="SUPFAM" id="SSF53756">
    <property type="entry name" value="UDP-Glycosyltransferase/glycogen phosphorylase"/>
    <property type="match status" value="1"/>
</dbReference>
<sequence length="489" mass="54632">MLSNDPTAKPHAVCFPSPAQSHITATLKLVKLLHWKGFHITFVNTEFNHRRMVRAKGGPSFLDSLPLDFQFVTISDGLPPSDVNATQDLEAPCESARNLMRAPFADLIGRLNERAGLDPNFPAISCIVSDCLMTFSTIPVGKKFGVPVINYWPISAAVVMCFLQYPELLEKGFTPPKDASSRSSGYLDTVTDWIPGIKNMRLCDFPTFVRNTPADEVLYDLTIDAIKSGEEAVATVIHTFKALEQDVLNALSSLLRKQVYAIGPFSLLLEQIPEKERRAKNIHGNLWEENIECLQWLELKESGSVLYINFGSIAFLSPEQSTEFAMGIANSDHPFLWIIRPDLVSGDNAILAREFAKKTKGRGFMTEWCPQEEVLNRPSVGGFLTHCGWNSTIESLSAGVPMQCWPCFGDQHTNCRFVCNDWEIGLEINNDVKRDEVERLVREMMGGGEKGKKMKERVAERKKLAEEATALCDSSAKDLDRLVNDTLLK</sequence>
<dbReference type="PANTHER" id="PTHR11926">
    <property type="entry name" value="GLUCOSYL/GLUCURONOSYL TRANSFERASES"/>
    <property type="match status" value="1"/>
</dbReference>
<organism evidence="6 8">
    <name type="scientific">Punica granatum</name>
    <name type="common">Pomegranate</name>
    <dbReference type="NCBI Taxonomy" id="22663"/>
    <lineage>
        <taxon>Eukaryota</taxon>
        <taxon>Viridiplantae</taxon>
        <taxon>Streptophyta</taxon>
        <taxon>Embryophyta</taxon>
        <taxon>Tracheophyta</taxon>
        <taxon>Spermatophyta</taxon>
        <taxon>Magnoliopsida</taxon>
        <taxon>eudicotyledons</taxon>
        <taxon>Gunneridae</taxon>
        <taxon>Pentapetalae</taxon>
        <taxon>rosids</taxon>
        <taxon>malvids</taxon>
        <taxon>Myrtales</taxon>
        <taxon>Lythraceae</taxon>
        <taxon>Punica</taxon>
    </lineage>
</organism>
<evidence type="ECO:0000313" key="8">
    <source>
        <dbReference type="Proteomes" id="UP000197138"/>
    </source>
</evidence>
<dbReference type="FunFam" id="3.40.50.2000:FF:000027">
    <property type="entry name" value="Glycosyltransferase"/>
    <property type="match status" value="1"/>
</dbReference>
<reference evidence="7 9" key="3">
    <citation type="submission" date="2017-11" db="EMBL/GenBank/DDBJ databases">
        <title>De-novo sequencing of pomegranate (Punica granatum L.) genome.</title>
        <authorList>
            <person name="Akparov Z."/>
            <person name="Amiraslanov A."/>
            <person name="Hajiyeva S."/>
            <person name="Abbasov M."/>
            <person name="Kaur K."/>
            <person name="Hamwieh A."/>
            <person name="Solovyev V."/>
            <person name="Salamov A."/>
            <person name="Braich B."/>
            <person name="Kosarev P."/>
            <person name="Mahmoud A."/>
            <person name="Hajiyev E."/>
            <person name="Babayeva S."/>
            <person name="Izzatullayeva V."/>
            <person name="Mammadov A."/>
            <person name="Mammadov A."/>
            <person name="Sharifova S."/>
            <person name="Ojaghi J."/>
            <person name="Eynullazada K."/>
            <person name="Bayramov B."/>
            <person name="Abdulazimova A."/>
            <person name="Shahmuradov I."/>
        </authorList>
    </citation>
    <scope>NUCLEOTIDE SEQUENCE [LARGE SCALE GENOMIC DNA]</scope>
    <source>
        <strain evidence="7">AG2017</strain>
        <strain evidence="9">cv. AG2017</strain>
        <tissue evidence="7">Leaf</tissue>
    </source>
</reference>
<evidence type="ECO:0000256" key="1">
    <source>
        <dbReference type="ARBA" id="ARBA00009995"/>
    </source>
</evidence>
<keyword evidence="3 4" id="KW-0808">Transferase</keyword>
<keyword evidence="9" id="KW-1185">Reference proteome</keyword>
<dbReference type="Gene3D" id="3.40.50.2000">
    <property type="entry name" value="Glycogen Phosphorylase B"/>
    <property type="match status" value="2"/>
</dbReference>
<evidence type="ECO:0000256" key="3">
    <source>
        <dbReference type="ARBA" id="ARBA00022679"/>
    </source>
</evidence>
<evidence type="ECO:0000313" key="9">
    <source>
        <dbReference type="Proteomes" id="UP000233551"/>
    </source>
</evidence>
<dbReference type="InterPro" id="IPR035595">
    <property type="entry name" value="UDP_glycos_trans_CS"/>
</dbReference>